<organism evidence="1">
    <name type="scientific">Myoviridae sp. ctqfO1</name>
    <dbReference type="NCBI Taxonomy" id="2827710"/>
    <lineage>
        <taxon>Viruses</taxon>
        <taxon>Duplodnaviria</taxon>
        <taxon>Heunggongvirae</taxon>
        <taxon>Uroviricota</taxon>
        <taxon>Caudoviricetes</taxon>
    </lineage>
</organism>
<accession>A0A8S5T2A2</accession>
<proteinExistence type="predicted"/>
<protein>
    <submittedName>
        <fullName evidence="1">Uncharacterized protein</fullName>
    </submittedName>
</protein>
<reference evidence="1" key="1">
    <citation type="journal article" date="2021" name="Proc. Natl. Acad. Sci. U.S.A.">
        <title>A Catalog of Tens of Thousands of Viruses from Human Metagenomes Reveals Hidden Associations with Chronic Diseases.</title>
        <authorList>
            <person name="Tisza M.J."/>
            <person name="Buck C.B."/>
        </authorList>
    </citation>
    <scope>NUCLEOTIDE SEQUENCE</scope>
    <source>
        <strain evidence="1">CtqfO1</strain>
    </source>
</reference>
<evidence type="ECO:0000313" key="1">
    <source>
        <dbReference type="EMBL" id="DAF57445.1"/>
    </source>
</evidence>
<name>A0A8S5T2A2_9CAUD</name>
<sequence>MLKKRQGAEFICGRIGMKIKIIAVIHSLCR</sequence>
<dbReference type="EMBL" id="BK032734">
    <property type="protein sequence ID" value="DAF57445.1"/>
    <property type="molecule type" value="Genomic_DNA"/>
</dbReference>